<feature type="compositionally biased region" description="Pro residues" evidence="1">
    <location>
        <begin position="114"/>
        <end position="148"/>
    </location>
</feature>
<name>A0A830HVG5_9CHLO</name>
<dbReference type="OrthoDB" id="2592504at2759"/>
<feature type="region of interest" description="Disordered" evidence="1">
    <location>
        <begin position="108"/>
        <end position="163"/>
    </location>
</feature>
<feature type="domain" description="DUF7726" evidence="2">
    <location>
        <begin position="173"/>
        <end position="245"/>
    </location>
</feature>
<dbReference type="InterPro" id="IPR056143">
    <property type="entry name" value="DUF7726"/>
</dbReference>
<comment type="caution">
    <text evidence="3">The sequence shown here is derived from an EMBL/GenBank/DDBJ whole genome shotgun (WGS) entry which is preliminary data.</text>
</comment>
<evidence type="ECO:0000313" key="4">
    <source>
        <dbReference type="Proteomes" id="UP000660262"/>
    </source>
</evidence>
<dbReference type="EMBL" id="BNJQ01000034">
    <property type="protein sequence ID" value="GHP11426.1"/>
    <property type="molecule type" value="Genomic_DNA"/>
</dbReference>
<dbReference type="PANTHER" id="PTHR42339:SF1">
    <property type="entry name" value="HISTONE H1"/>
    <property type="match status" value="1"/>
</dbReference>
<dbReference type="AlphaFoldDB" id="A0A830HVG5"/>
<organism evidence="3 4">
    <name type="scientific">Pycnococcus provasolii</name>
    <dbReference type="NCBI Taxonomy" id="41880"/>
    <lineage>
        <taxon>Eukaryota</taxon>
        <taxon>Viridiplantae</taxon>
        <taxon>Chlorophyta</taxon>
        <taxon>Pseudoscourfieldiophyceae</taxon>
        <taxon>Pseudoscourfieldiales</taxon>
        <taxon>Pycnococcaceae</taxon>
        <taxon>Pycnococcus</taxon>
    </lineage>
</organism>
<gene>
    <name evidence="3" type="ORF">PPROV_001015400</name>
</gene>
<dbReference type="Proteomes" id="UP000660262">
    <property type="component" value="Unassembled WGS sequence"/>
</dbReference>
<dbReference type="Pfam" id="PF24852">
    <property type="entry name" value="DUF7726"/>
    <property type="match status" value="2"/>
</dbReference>
<evidence type="ECO:0000313" key="3">
    <source>
        <dbReference type="EMBL" id="GHP11426.1"/>
    </source>
</evidence>
<proteinExistence type="predicted"/>
<dbReference type="PANTHER" id="PTHR42339">
    <property type="entry name" value="HISTONE H1"/>
    <property type="match status" value="1"/>
</dbReference>
<protein>
    <recommendedName>
        <fullName evidence="2">DUF7726 domain-containing protein</fullName>
    </recommendedName>
</protein>
<reference evidence="3" key="1">
    <citation type="submission" date="2020-10" db="EMBL/GenBank/DDBJ databases">
        <title>Unveiling of a novel bifunctional photoreceptor, Dualchrome1, isolated from a cosmopolitan green alga.</title>
        <authorList>
            <person name="Suzuki S."/>
            <person name="Kawachi M."/>
        </authorList>
    </citation>
    <scope>NUCLEOTIDE SEQUENCE</scope>
    <source>
        <strain evidence="3">NIES 2893</strain>
    </source>
</reference>
<feature type="domain" description="DUF7726" evidence="2">
    <location>
        <begin position="29"/>
        <end position="98"/>
    </location>
</feature>
<evidence type="ECO:0000256" key="1">
    <source>
        <dbReference type="SAM" id="MobiDB-lite"/>
    </source>
</evidence>
<accession>A0A830HVG5</accession>
<evidence type="ECO:0000259" key="2">
    <source>
        <dbReference type="Pfam" id="PF24852"/>
    </source>
</evidence>
<sequence length="295" mass="32208">MVKLARPDDYFDLFDDEFQDFCQTNKAVSPGILRSQVRKFLEATGATATSFQEVIGVNSNSYGKFMRNEYKDNWNAVMNGTYDKARYFFFREKKLGKKSMANMYKNGGGAAAPAPAPAAPPPPPTGAMGAPPPPPPPGSAAPPAPPAPAAGAGAGARPPLPDVSAVELDDENVYLTPKEVRAAITALGKKYKFTHQQLVDAFGCTCAGNAVGRFMSKSGDFGGGEMDMYRPAALFFEKLRVHEGKPKSKKRKALEEEAQGRKDKKPFLGLDRNRKYWVMPDTVAMKDSLGRFRLW</sequence>
<keyword evidence="4" id="KW-1185">Reference proteome</keyword>